<feature type="compositionally biased region" description="Basic and acidic residues" evidence="1">
    <location>
        <begin position="231"/>
        <end position="240"/>
    </location>
</feature>
<dbReference type="AlphaFoldDB" id="A0A914YFE9"/>
<dbReference type="Proteomes" id="UP000887577">
    <property type="component" value="Unplaced"/>
</dbReference>
<accession>A0A914YFE9</accession>
<feature type="region of interest" description="Disordered" evidence="1">
    <location>
        <begin position="50"/>
        <end position="99"/>
    </location>
</feature>
<proteinExistence type="predicted"/>
<evidence type="ECO:0000256" key="1">
    <source>
        <dbReference type="SAM" id="MobiDB-lite"/>
    </source>
</evidence>
<reference evidence="3" key="1">
    <citation type="submission" date="2022-11" db="UniProtKB">
        <authorList>
            <consortium name="WormBaseParasite"/>
        </authorList>
    </citation>
    <scope>IDENTIFICATION</scope>
</reference>
<evidence type="ECO:0000313" key="3">
    <source>
        <dbReference type="WBParaSite" id="PSU_v2.g16090.t1"/>
    </source>
</evidence>
<feature type="region of interest" description="Disordered" evidence="1">
    <location>
        <begin position="169"/>
        <end position="240"/>
    </location>
</feature>
<feature type="compositionally biased region" description="Low complexity" evidence="1">
    <location>
        <begin position="213"/>
        <end position="230"/>
    </location>
</feature>
<name>A0A914YFE9_9BILA</name>
<organism evidence="2 3">
    <name type="scientific">Panagrolaimus superbus</name>
    <dbReference type="NCBI Taxonomy" id="310955"/>
    <lineage>
        <taxon>Eukaryota</taxon>
        <taxon>Metazoa</taxon>
        <taxon>Ecdysozoa</taxon>
        <taxon>Nematoda</taxon>
        <taxon>Chromadorea</taxon>
        <taxon>Rhabditida</taxon>
        <taxon>Tylenchina</taxon>
        <taxon>Panagrolaimomorpha</taxon>
        <taxon>Panagrolaimoidea</taxon>
        <taxon>Panagrolaimidae</taxon>
        <taxon>Panagrolaimus</taxon>
    </lineage>
</organism>
<keyword evidence="2" id="KW-1185">Reference proteome</keyword>
<protein>
    <submittedName>
        <fullName evidence="3">Uncharacterized protein</fullName>
    </submittedName>
</protein>
<sequence length="240" mass="27378">MYFSEIKVDNDGNVICPICDEKLPSDSNWEKHVEIERKFLIKSIESIKEQKHQNPENVSASASASASMNSNRSKQKRESELQRIRSNQQKRLTLKTVNPLSTSRNIENFDSTTSRSTSADKNFCKGCERHHDYLIISSTLDEPRCYECFRKFRQQTTFLPLSFTESLENDSSQQHLHHHQQQQQQQQLTPPSNHSVDGLLGGAGTSSLRKRPSSNCSSNDSIKSSSGNNNEQKRFKISEI</sequence>
<evidence type="ECO:0000313" key="2">
    <source>
        <dbReference type="Proteomes" id="UP000887577"/>
    </source>
</evidence>
<feature type="compositionally biased region" description="Polar residues" evidence="1">
    <location>
        <begin position="84"/>
        <end position="99"/>
    </location>
</feature>
<dbReference type="WBParaSite" id="PSU_v2.g16090.t1">
    <property type="protein sequence ID" value="PSU_v2.g16090.t1"/>
    <property type="gene ID" value="PSU_v2.g16090"/>
</dbReference>